<evidence type="ECO:0000259" key="4">
    <source>
        <dbReference type="PROSITE" id="PS50932"/>
    </source>
</evidence>
<keyword evidence="2 5" id="KW-0238">DNA-binding</keyword>
<dbReference type="Pfam" id="PF00356">
    <property type="entry name" value="LacI"/>
    <property type="match status" value="1"/>
</dbReference>
<dbReference type="PANTHER" id="PTHR30146">
    <property type="entry name" value="LACI-RELATED TRANSCRIPTIONAL REPRESSOR"/>
    <property type="match status" value="1"/>
</dbReference>
<dbReference type="SUPFAM" id="SSF53822">
    <property type="entry name" value="Periplasmic binding protein-like I"/>
    <property type="match status" value="1"/>
</dbReference>
<dbReference type="PANTHER" id="PTHR30146:SF150">
    <property type="entry name" value="ARABINOSE METABOLISM TRANSCRIPTIONAL REPRESSOR"/>
    <property type="match status" value="1"/>
</dbReference>
<evidence type="ECO:0000313" key="5">
    <source>
        <dbReference type="EMBL" id="MQR27416.1"/>
    </source>
</evidence>
<dbReference type="GO" id="GO:0003700">
    <property type="term" value="F:DNA-binding transcription factor activity"/>
    <property type="evidence" value="ECO:0007669"/>
    <property type="project" value="TreeGrafter"/>
</dbReference>
<reference evidence="5 6" key="1">
    <citation type="submission" date="2019-10" db="EMBL/GenBank/DDBJ databases">
        <title>WGS of Leuconostoc mesenteroides.</title>
        <authorList>
            <person name="Melo Bolivar J."/>
            <person name="Marino-Ramirez L."/>
            <person name="Villamil Diaz L.M."/>
        </authorList>
    </citation>
    <scope>NUCLEOTIDE SEQUENCE [LARGE SCALE GENOMIC DNA]</scope>
    <source>
        <strain evidence="5 6">M11</strain>
    </source>
</reference>
<dbReference type="GO" id="GO:0000976">
    <property type="term" value="F:transcription cis-regulatory region binding"/>
    <property type="evidence" value="ECO:0007669"/>
    <property type="project" value="TreeGrafter"/>
</dbReference>
<keyword evidence="3" id="KW-0804">Transcription</keyword>
<organism evidence="5 6">
    <name type="scientific">Leuconostoc mesenteroides</name>
    <dbReference type="NCBI Taxonomy" id="1245"/>
    <lineage>
        <taxon>Bacteria</taxon>
        <taxon>Bacillati</taxon>
        <taxon>Bacillota</taxon>
        <taxon>Bacilli</taxon>
        <taxon>Lactobacillales</taxon>
        <taxon>Lactobacillaceae</taxon>
        <taxon>Leuconostoc</taxon>
    </lineage>
</organism>
<dbReference type="PROSITE" id="PS50932">
    <property type="entry name" value="HTH_LACI_2"/>
    <property type="match status" value="1"/>
</dbReference>
<evidence type="ECO:0000256" key="3">
    <source>
        <dbReference type="ARBA" id="ARBA00023163"/>
    </source>
</evidence>
<sequence>MNMEKIAKIAGVSKAAVSFALNDKPGISQATRNQILKIAEELNYVPRRKIKKDTIVFLLVTNDHAQSLDYFQRLPFFQSIIDAFKTKSYLKGYNLSLQTVSKLDQDTFSNWQQTNIYGVVILGTFLTSDDVLLLNKVHANIVILDNPSIENSHSSVVINNKEGVRSIVHQISPKETVLYVHGLPAIPNFQERNTAFKYSAQTKDFNLTEIKMDSFSFSETTTSEQQLIINTLQNNTTIVAENDYLALKIAQIVAEKKLTHNVKALFGFDNIKTLSQSPIPIKTVSVNVSVMVDMAIDLILKEYKVPVHVTVDTNFVEGDKNEK</sequence>
<proteinExistence type="predicted"/>
<dbReference type="InterPro" id="IPR010982">
    <property type="entry name" value="Lambda_DNA-bd_dom_sf"/>
</dbReference>
<feature type="domain" description="HTH lacI-type" evidence="4">
    <location>
        <begin position="1"/>
        <end position="52"/>
    </location>
</feature>
<dbReference type="Gene3D" id="3.40.50.2300">
    <property type="match status" value="2"/>
</dbReference>
<evidence type="ECO:0000256" key="2">
    <source>
        <dbReference type="ARBA" id="ARBA00023125"/>
    </source>
</evidence>
<dbReference type="Gene3D" id="1.10.260.40">
    <property type="entry name" value="lambda repressor-like DNA-binding domains"/>
    <property type="match status" value="1"/>
</dbReference>
<dbReference type="SMART" id="SM00354">
    <property type="entry name" value="HTH_LACI"/>
    <property type="match status" value="1"/>
</dbReference>
<evidence type="ECO:0000256" key="1">
    <source>
        <dbReference type="ARBA" id="ARBA00023015"/>
    </source>
</evidence>
<accession>A0A843YYA1</accession>
<dbReference type="SUPFAM" id="SSF47413">
    <property type="entry name" value="lambda repressor-like DNA-binding domains"/>
    <property type="match status" value="1"/>
</dbReference>
<name>A0A843YYA1_LEUME</name>
<dbReference type="CDD" id="cd01392">
    <property type="entry name" value="HTH_LacI"/>
    <property type="match status" value="1"/>
</dbReference>
<evidence type="ECO:0000313" key="6">
    <source>
        <dbReference type="Proteomes" id="UP000469952"/>
    </source>
</evidence>
<dbReference type="EMBL" id="WIPA01000017">
    <property type="protein sequence ID" value="MQR27416.1"/>
    <property type="molecule type" value="Genomic_DNA"/>
</dbReference>
<protein>
    <submittedName>
        <fullName evidence="5">LacI family DNA-binding transcriptional regulator</fullName>
    </submittedName>
</protein>
<comment type="caution">
    <text evidence="5">The sequence shown here is derived from an EMBL/GenBank/DDBJ whole genome shotgun (WGS) entry which is preliminary data.</text>
</comment>
<gene>
    <name evidence="5" type="ORF">GFV13_09155</name>
</gene>
<keyword evidence="1" id="KW-0805">Transcription regulation</keyword>
<dbReference type="Proteomes" id="UP000469952">
    <property type="component" value="Unassembled WGS sequence"/>
</dbReference>
<dbReference type="InterPro" id="IPR028082">
    <property type="entry name" value="Peripla_BP_I"/>
</dbReference>
<dbReference type="AlphaFoldDB" id="A0A843YYA1"/>
<dbReference type="InterPro" id="IPR000843">
    <property type="entry name" value="HTH_LacI"/>
</dbReference>